<reference evidence="3" key="1">
    <citation type="submission" date="2018-06" db="EMBL/GenBank/DDBJ databases">
        <title>Genome assembly of Danube salmon.</title>
        <authorList>
            <person name="Macqueen D.J."/>
            <person name="Gundappa M.K."/>
        </authorList>
    </citation>
    <scope>NUCLEOTIDE SEQUENCE [LARGE SCALE GENOMIC DNA]</scope>
</reference>
<evidence type="ECO:0000259" key="1">
    <source>
        <dbReference type="Pfam" id="PF01498"/>
    </source>
</evidence>
<sequence length="199" mass="23618">MLSYLAVYKSKCCLPITDWCYQFPAAYIRQPIRVVSVAFSRIEERRAQYFRAPRRHRRLFFYKWLMRFSRVSSPDSFLRDDANNYQDVLDHIEESPRTQCPPWKNFGTTKTRPRAGRPVKLSNRGRRALVREVTKNPMVTLIELQSSYVEIGELSRRTTAALHQSDLYGRVARRKPLLSKRHMTARLEFTKRHLKTLKP</sequence>
<dbReference type="Ensembl" id="ENSHHUT00000088550.1">
    <property type="protein sequence ID" value="ENSHHUP00000085867.1"/>
    <property type="gene ID" value="ENSHHUG00000049720.1"/>
</dbReference>
<protein>
    <recommendedName>
        <fullName evidence="1">Transposase Tc1-like domain-containing protein</fullName>
    </recommendedName>
</protein>
<dbReference type="AlphaFoldDB" id="A0A4W5RB71"/>
<dbReference type="GO" id="GO:0003677">
    <property type="term" value="F:DNA binding"/>
    <property type="evidence" value="ECO:0007669"/>
    <property type="project" value="InterPro"/>
</dbReference>
<feature type="domain" description="Transposase Tc1-like" evidence="1">
    <location>
        <begin position="126"/>
        <end position="195"/>
    </location>
</feature>
<dbReference type="GeneTree" id="ENSGT01120000272162"/>
<dbReference type="GO" id="GO:0015074">
    <property type="term" value="P:DNA integration"/>
    <property type="evidence" value="ECO:0007669"/>
    <property type="project" value="InterPro"/>
</dbReference>
<dbReference type="InterPro" id="IPR002492">
    <property type="entry name" value="Transposase_Tc1-like"/>
</dbReference>
<dbReference type="Pfam" id="PF01498">
    <property type="entry name" value="HTH_Tnp_Tc3_2"/>
    <property type="match status" value="1"/>
</dbReference>
<dbReference type="GO" id="GO:0006313">
    <property type="term" value="P:DNA transposition"/>
    <property type="evidence" value="ECO:0007669"/>
    <property type="project" value="InterPro"/>
</dbReference>
<name>A0A4W5RB71_9TELE</name>
<keyword evidence="3" id="KW-1185">Reference proteome</keyword>
<evidence type="ECO:0000313" key="2">
    <source>
        <dbReference type="Ensembl" id="ENSHHUP00000085867.1"/>
    </source>
</evidence>
<reference evidence="2" key="3">
    <citation type="submission" date="2025-09" db="UniProtKB">
        <authorList>
            <consortium name="Ensembl"/>
        </authorList>
    </citation>
    <scope>IDENTIFICATION</scope>
</reference>
<reference evidence="2" key="2">
    <citation type="submission" date="2025-08" db="UniProtKB">
        <authorList>
            <consortium name="Ensembl"/>
        </authorList>
    </citation>
    <scope>IDENTIFICATION</scope>
</reference>
<dbReference type="STRING" id="62062.ENSHHUP00000085867"/>
<proteinExistence type="predicted"/>
<dbReference type="Proteomes" id="UP000314982">
    <property type="component" value="Unassembled WGS sequence"/>
</dbReference>
<organism evidence="2 3">
    <name type="scientific">Hucho hucho</name>
    <name type="common">huchen</name>
    <dbReference type="NCBI Taxonomy" id="62062"/>
    <lineage>
        <taxon>Eukaryota</taxon>
        <taxon>Metazoa</taxon>
        <taxon>Chordata</taxon>
        <taxon>Craniata</taxon>
        <taxon>Vertebrata</taxon>
        <taxon>Euteleostomi</taxon>
        <taxon>Actinopterygii</taxon>
        <taxon>Neopterygii</taxon>
        <taxon>Teleostei</taxon>
        <taxon>Protacanthopterygii</taxon>
        <taxon>Salmoniformes</taxon>
        <taxon>Salmonidae</taxon>
        <taxon>Salmoninae</taxon>
        <taxon>Hucho</taxon>
    </lineage>
</organism>
<accession>A0A4W5RB71</accession>
<evidence type="ECO:0000313" key="3">
    <source>
        <dbReference type="Proteomes" id="UP000314982"/>
    </source>
</evidence>